<comment type="caution">
    <text evidence="2">The sequence shown here is derived from an EMBL/GenBank/DDBJ whole genome shotgun (WGS) entry which is preliminary data.</text>
</comment>
<proteinExistence type="predicted"/>
<evidence type="ECO:0000313" key="3">
    <source>
        <dbReference type="Proteomes" id="UP000573499"/>
    </source>
</evidence>
<gene>
    <name evidence="2" type="ORF">H3H39_09470</name>
</gene>
<evidence type="ECO:0000313" key="2">
    <source>
        <dbReference type="EMBL" id="MBA5687271.1"/>
    </source>
</evidence>
<dbReference type="AlphaFoldDB" id="A0A7W2IKD8"/>
<dbReference type="Gene3D" id="3.40.630.30">
    <property type="match status" value="2"/>
</dbReference>
<accession>A0A7W2IKD8</accession>
<evidence type="ECO:0000259" key="1">
    <source>
        <dbReference type="Pfam" id="PF13480"/>
    </source>
</evidence>
<organism evidence="2 3">
    <name type="scientific">Rugamonas apoptosis</name>
    <dbReference type="NCBI Taxonomy" id="2758570"/>
    <lineage>
        <taxon>Bacteria</taxon>
        <taxon>Pseudomonadati</taxon>
        <taxon>Pseudomonadota</taxon>
        <taxon>Betaproteobacteria</taxon>
        <taxon>Burkholderiales</taxon>
        <taxon>Oxalobacteraceae</taxon>
        <taxon>Telluria group</taxon>
        <taxon>Rugamonas</taxon>
    </lineage>
</organism>
<dbReference type="NCBIfam" id="TIGR03019">
    <property type="entry name" value="pepcterm_femAB"/>
    <property type="match status" value="1"/>
</dbReference>
<dbReference type="Proteomes" id="UP000573499">
    <property type="component" value="Unassembled WGS sequence"/>
</dbReference>
<reference evidence="2 3" key="1">
    <citation type="submission" date="2020-07" db="EMBL/GenBank/DDBJ databases">
        <title>Novel species isolated from subtropical streams in China.</title>
        <authorList>
            <person name="Lu H."/>
        </authorList>
    </citation>
    <scope>NUCLEOTIDE SEQUENCE [LARGE SCALE GENOMIC DNA]</scope>
    <source>
        <strain evidence="2 3">LX47W</strain>
    </source>
</reference>
<dbReference type="EMBL" id="JACEZU010000004">
    <property type="protein sequence ID" value="MBA5687271.1"/>
    <property type="molecule type" value="Genomic_DNA"/>
</dbReference>
<protein>
    <submittedName>
        <fullName evidence="2">FemAB family PEP-CTERM system-associated protein</fullName>
    </submittedName>
</protein>
<dbReference type="PANTHER" id="PTHR36174:SF1">
    <property type="entry name" value="LIPID II:GLYCINE GLYCYLTRANSFERASE"/>
    <property type="match status" value="1"/>
</dbReference>
<name>A0A7W2IKD8_9BURK</name>
<dbReference type="InterPro" id="IPR017469">
    <property type="entry name" value="PEP-CTERM_FemAB-rel"/>
</dbReference>
<feature type="domain" description="BioF2-like acetyltransferase" evidence="1">
    <location>
        <begin position="164"/>
        <end position="294"/>
    </location>
</feature>
<sequence>MTLDRPPHVTAPPIVGLMGTGDAERWDRFVQACPDATFFHRAGWKNVIEQAFGHPVWFLYAESDGVLRGILPLAQIRSPLFGNSLVSLPFCVYGGVAALDAEAAAALDAAAQALAARLGVDHLEYRNLAPRHADWPRSDMYHTFRKPLSPEPDTNLLAIPRKQRAMVRKGAAAGLLSRFDDDTERFYALYAASVHRLGTPVFSRRYFRLLQQEFGADCEVLCIEHGAQAVSGVLSFRFRDEILPYYGGGGQAARALAANDYMYWEVMRHACQRGSRVFDFGRSKAGTGSYDFKKNWGFTPQPLHYEYQLHRARQVPANHPLNPRYRLLIRAWQRLPLRLANALGPHIVRQLG</sequence>
<dbReference type="SUPFAM" id="SSF55729">
    <property type="entry name" value="Acyl-CoA N-acyltransferases (Nat)"/>
    <property type="match status" value="1"/>
</dbReference>
<dbReference type="InterPro" id="IPR038740">
    <property type="entry name" value="BioF2-like_GNAT_dom"/>
</dbReference>
<dbReference type="InterPro" id="IPR050644">
    <property type="entry name" value="PG_Glycine_Bridge_Synth"/>
</dbReference>
<dbReference type="Pfam" id="PF13480">
    <property type="entry name" value="Acetyltransf_6"/>
    <property type="match status" value="1"/>
</dbReference>
<dbReference type="PANTHER" id="PTHR36174">
    <property type="entry name" value="LIPID II:GLYCINE GLYCYLTRANSFERASE"/>
    <property type="match status" value="1"/>
</dbReference>
<dbReference type="InterPro" id="IPR016181">
    <property type="entry name" value="Acyl_CoA_acyltransferase"/>
</dbReference>
<keyword evidence="3" id="KW-1185">Reference proteome</keyword>